<evidence type="ECO:0000256" key="1">
    <source>
        <dbReference type="ARBA" id="ARBA00022722"/>
    </source>
</evidence>
<dbReference type="OrthoDB" id="6196769at2759"/>
<keyword evidence="3" id="KW-0175">Coiled coil</keyword>
<accession>A0A6J8ATB1</accession>
<organism evidence="4 5">
    <name type="scientific">Mytilus coruscus</name>
    <name type="common">Sea mussel</name>
    <dbReference type="NCBI Taxonomy" id="42192"/>
    <lineage>
        <taxon>Eukaryota</taxon>
        <taxon>Metazoa</taxon>
        <taxon>Spiralia</taxon>
        <taxon>Lophotrochozoa</taxon>
        <taxon>Mollusca</taxon>
        <taxon>Bivalvia</taxon>
        <taxon>Autobranchia</taxon>
        <taxon>Pteriomorphia</taxon>
        <taxon>Mytilida</taxon>
        <taxon>Mytiloidea</taxon>
        <taxon>Mytilidae</taxon>
        <taxon>Mytilinae</taxon>
        <taxon>Mytilus</taxon>
    </lineage>
</organism>
<dbReference type="Proteomes" id="UP000507470">
    <property type="component" value="Unassembled WGS sequence"/>
</dbReference>
<proteinExistence type="predicted"/>
<dbReference type="AlphaFoldDB" id="A0A6J8ATB1"/>
<evidence type="ECO:0008006" key="6">
    <source>
        <dbReference type="Google" id="ProtNLM"/>
    </source>
</evidence>
<gene>
    <name evidence="4" type="ORF">MCOR_11201</name>
</gene>
<dbReference type="InterPro" id="IPR022894">
    <property type="entry name" value="Oligoribonuclease"/>
</dbReference>
<evidence type="ECO:0000256" key="3">
    <source>
        <dbReference type="SAM" id="Coils"/>
    </source>
</evidence>
<keyword evidence="2" id="KW-0378">Hydrolase</keyword>
<dbReference type="Gene3D" id="3.30.420.10">
    <property type="entry name" value="Ribonuclease H-like superfamily/Ribonuclease H"/>
    <property type="match status" value="1"/>
</dbReference>
<keyword evidence="2" id="KW-0269">Exonuclease</keyword>
<dbReference type="GO" id="GO:0000175">
    <property type="term" value="F:3'-5'-RNA exonuclease activity"/>
    <property type="evidence" value="ECO:0007669"/>
    <property type="project" value="InterPro"/>
</dbReference>
<evidence type="ECO:0000313" key="4">
    <source>
        <dbReference type="EMBL" id="CAC5373445.1"/>
    </source>
</evidence>
<keyword evidence="1" id="KW-0540">Nuclease</keyword>
<dbReference type="GO" id="GO:0003676">
    <property type="term" value="F:nucleic acid binding"/>
    <property type="evidence" value="ECO:0007669"/>
    <property type="project" value="InterPro"/>
</dbReference>
<keyword evidence="5" id="KW-1185">Reference proteome</keyword>
<dbReference type="PANTHER" id="PTHR11046:SF29">
    <property type="match status" value="1"/>
</dbReference>
<name>A0A6J8ATB1_MYTCO</name>
<feature type="coiled-coil region" evidence="3">
    <location>
        <begin position="509"/>
        <end position="572"/>
    </location>
</feature>
<dbReference type="CDD" id="cd20805">
    <property type="entry name" value="C1_DGK_rpt2"/>
    <property type="match status" value="1"/>
</dbReference>
<reference evidence="4 5" key="1">
    <citation type="submission" date="2020-06" db="EMBL/GenBank/DDBJ databases">
        <authorList>
            <person name="Li R."/>
            <person name="Bekaert M."/>
        </authorList>
    </citation>
    <scope>NUCLEOTIDE SEQUENCE [LARGE SCALE GENOMIC DNA]</scope>
    <source>
        <strain evidence="5">wild</strain>
    </source>
</reference>
<evidence type="ECO:0000256" key="2">
    <source>
        <dbReference type="ARBA" id="ARBA00022839"/>
    </source>
</evidence>
<dbReference type="PANTHER" id="PTHR11046">
    <property type="entry name" value="OLIGORIBONUCLEASE, MITOCHONDRIAL"/>
    <property type="match status" value="1"/>
</dbReference>
<sequence length="1097" mass="125905">MNKKHFTEWFKDTLLPKLLPQSVIVMDNAPYHSHLVPESRVPNTGSRKPEILAWLDRSNINYPENAIKAELLEFVKQNKPCSRYVIDELTAEHGHEVLRLPPRHCELNPIEMAKSRFNKERWAKFQTHVSREVEEKLWLVDGIRDDENIPYIIDMTVDDNDDSDIDDYLDEGEGNDMEIDSDLEYYLSDGINNSDVSKLCDICHAATPPKQKKKDKEVQWFQCVYCKRRLHEKCSKGAARKGICVHAVIPFFVTRISVRSCCLNRWTQKHELTSKCHPRKKRMTSRTIVLRSLENKHDIIKLHAPEFYTINKNLDLYQNAREAIMRRYIHGDFAIVEPDPCLYLQLTPDHADEVSSSSDHTWSHGGTCSEVQTVTYVPSSDSTYDNSMSLFSGSSHKTDVTVKADGSVDLFSSNRENSSELSASQQDYLDEVLSATNDVNETSSCDSERVLKQKTQKRRISCASPENIAAESATNYPTGFLCHRSSPSMKTSTIGINSTDSDSDCNVFKMRQEQTIRKLKNQISENDSKKEMEYMKLLESKNKQFENLSEVIKDSKMEIEDLHDNIEKQFDENNSNNEMLDKMKFKTRDSSQGRPYNSNIRQIYYFMRSRGVGVEHISSILKYIFDMFNIQYSELPSSSSAVLFDKEMNILSKEQMSEIFNENDNLTMHRDATTKSGRHFYAVELSNAKSTYTLGLQELADGRAETYAKSTNEMISDINDVCTANPDLNIMSKIKNFMTDRSATEEKTNRILMDNSNNNTINSFKCSCWDVCDKSIKEIEKGENFKLRDGDKNRKDTYISILLNSVSKLFYKDGSGDPTMSNVYLKSQGIDNNPIETMRVSRFNVQFNNAGGIFILKHVILKYFLQSKMALNYTQQLIVDCLQNKTLICICQALGMICKTITGPYWKVASDKKTPIKMGHIYTRLIDVLDNIDIFTADENRDKTELFISRLCFVIMEKAKKIFSDFLCGGKFFKADDYLKTTARTCPSNNITVERMMGKLDSAIKQSPNSSVGAIETKIVYNNNKTQNWLDSKSNTDKKILLKTAIKNRKQVKYWKENEELEEGDLYNLSVAELKEDFQGKLLTFKGIGDYLNCIVE</sequence>
<dbReference type="InterPro" id="IPR036397">
    <property type="entry name" value="RNaseH_sf"/>
</dbReference>
<evidence type="ECO:0000313" key="5">
    <source>
        <dbReference type="Proteomes" id="UP000507470"/>
    </source>
</evidence>
<dbReference type="EMBL" id="CACVKT020001891">
    <property type="protein sequence ID" value="CAC5373445.1"/>
    <property type="molecule type" value="Genomic_DNA"/>
</dbReference>
<protein>
    <recommendedName>
        <fullName evidence="6">Tc1-like transposase DDE domain-containing protein</fullName>
    </recommendedName>
</protein>